<proteinExistence type="predicted"/>
<accession>A0A8X7TY37</accession>
<protein>
    <submittedName>
        <fullName evidence="1">Uncharacterized protein</fullName>
    </submittedName>
</protein>
<keyword evidence="2" id="KW-1185">Reference proteome</keyword>
<evidence type="ECO:0000313" key="2">
    <source>
        <dbReference type="Proteomes" id="UP000886595"/>
    </source>
</evidence>
<name>A0A8X7TY37_BRACI</name>
<dbReference type="EMBL" id="JAAMPC010000015">
    <property type="protein sequence ID" value="KAG2258014.1"/>
    <property type="molecule type" value="Genomic_DNA"/>
</dbReference>
<dbReference type="AlphaFoldDB" id="A0A8X7TY37"/>
<dbReference type="Proteomes" id="UP000886595">
    <property type="component" value="Unassembled WGS sequence"/>
</dbReference>
<reference evidence="1 2" key="1">
    <citation type="submission" date="2020-02" db="EMBL/GenBank/DDBJ databases">
        <authorList>
            <person name="Ma Q."/>
            <person name="Huang Y."/>
            <person name="Song X."/>
            <person name="Pei D."/>
        </authorList>
    </citation>
    <scope>NUCLEOTIDE SEQUENCE [LARGE SCALE GENOMIC DNA]</scope>
    <source>
        <strain evidence="1">Sxm20200214</strain>
        <tissue evidence="1">Leaf</tissue>
    </source>
</reference>
<comment type="caution">
    <text evidence="1">The sequence shown here is derived from an EMBL/GenBank/DDBJ whole genome shotgun (WGS) entry which is preliminary data.</text>
</comment>
<sequence>MNRKKEALDEIQLQEAVANIDLLNQLKDGGLTVDAEFARLKDMEKDCEGLVTMAAVSDWSISGLDLPQVF</sequence>
<evidence type="ECO:0000313" key="1">
    <source>
        <dbReference type="EMBL" id="KAG2258014.1"/>
    </source>
</evidence>
<gene>
    <name evidence="1" type="ORF">Bca52824_077308</name>
</gene>
<organism evidence="1 2">
    <name type="scientific">Brassica carinata</name>
    <name type="common">Ethiopian mustard</name>
    <name type="synonym">Abyssinian cabbage</name>
    <dbReference type="NCBI Taxonomy" id="52824"/>
    <lineage>
        <taxon>Eukaryota</taxon>
        <taxon>Viridiplantae</taxon>
        <taxon>Streptophyta</taxon>
        <taxon>Embryophyta</taxon>
        <taxon>Tracheophyta</taxon>
        <taxon>Spermatophyta</taxon>
        <taxon>Magnoliopsida</taxon>
        <taxon>eudicotyledons</taxon>
        <taxon>Gunneridae</taxon>
        <taxon>Pentapetalae</taxon>
        <taxon>rosids</taxon>
        <taxon>malvids</taxon>
        <taxon>Brassicales</taxon>
        <taxon>Brassicaceae</taxon>
        <taxon>Brassiceae</taxon>
        <taxon>Brassica</taxon>
    </lineage>
</organism>